<evidence type="ECO:0000313" key="4">
    <source>
        <dbReference type="Proteomes" id="UP000030151"/>
    </source>
</evidence>
<protein>
    <recommendedName>
        <fullName evidence="2">C2H2-type domain-containing protein</fullName>
    </recommendedName>
</protein>
<dbReference type="InterPro" id="IPR013087">
    <property type="entry name" value="Znf_C2H2_type"/>
</dbReference>
<dbReference type="Proteomes" id="UP000030151">
    <property type="component" value="Unassembled WGS sequence"/>
</dbReference>
<proteinExistence type="predicted"/>
<feature type="region of interest" description="Disordered" evidence="1">
    <location>
        <begin position="268"/>
        <end position="290"/>
    </location>
</feature>
<sequence length="508" mass="56250">MGMASDEPALMILEEKAPNKRDDITHKFGSSTRDAAGLALEHSKISGAAAMKTEQSIYTLAQRVFSNLKALSGAPATFHEAEKARDRFQKWCNSLGAHLQGTYSLDERLRDASVMKEYILDCLAGMNTALEEAQDPNSGQDSDPSSSPINSERASRILIENSAMASPMGFANSIQGVLFRLTPIIRPALSADRCEKAMSTTIPDEEDFKVRCSKEIRHFFPRLSSELLPRLVQASLLRRRFTQYAMNYSARFRSDVYWASTSAEINPSNVAGPPTGKANSEASDSHGSIADPNLSLSGIITREDASHTLRRRSVISFAESHHALTSSIPPFPEDSDGGLRECVACHLLLPLPTEQLWRGHIIKDIRPYVCTFTDCTVDPGKLYSSRHAWFEHELAFHRRQWPCPSGCATILTDIESFREHVESKHGTRAQQLLSHPLPRGLELPPDAEAICPFCQESIKSRQKIGFHIALHQLEIGLMVLQSPVSMVSGETVLAEDSEEELPPFPVIE</sequence>
<evidence type="ECO:0000313" key="3">
    <source>
        <dbReference type="EMBL" id="EXU97967.1"/>
    </source>
</evidence>
<dbReference type="HOGENOM" id="CLU_015936_2_0_1"/>
<dbReference type="PANTHER" id="PTHR35391">
    <property type="entry name" value="C2H2-TYPE DOMAIN-CONTAINING PROTEIN-RELATED"/>
    <property type="match status" value="1"/>
</dbReference>
<feature type="domain" description="C2H2-type" evidence="2">
    <location>
        <begin position="368"/>
        <end position="397"/>
    </location>
</feature>
<dbReference type="EMBL" id="JELW01000031">
    <property type="protein sequence ID" value="EXU97967.1"/>
    <property type="molecule type" value="Genomic_DNA"/>
</dbReference>
<feature type="compositionally biased region" description="Polar residues" evidence="1">
    <location>
        <begin position="277"/>
        <end position="286"/>
    </location>
</feature>
<gene>
    <name evidence="3" type="ORF">X797_008966</name>
</gene>
<reference evidence="3 4" key="1">
    <citation type="submission" date="2014-02" db="EMBL/GenBank/DDBJ databases">
        <title>The genome sequence of the entomopathogenic fungus Metarhizium robertsii ARSEF 2575.</title>
        <authorList>
            <person name="Giuliano Garisto Donzelli B."/>
            <person name="Roe B.A."/>
            <person name="Macmil S.L."/>
            <person name="Krasnoff S.B."/>
            <person name="Gibson D.M."/>
        </authorList>
    </citation>
    <scope>NUCLEOTIDE SEQUENCE [LARGE SCALE GENOMIC DNA]</scope>
    <source>
        <strain evidence="3 4">ARSEF 2575</strain>
    </source>
</reference>
<name>A0A014PMG4_9HYPO</name>
<dbReference type="PANTHER" id="PTHR35391:SF5">
    <property type="entry name" value="DUF6590 DOMAIN-CONTAINING PROTEIN"/>
    <property type="match status" value="1"/>
</dbReference>
<feature type="domain" description="C2H2-type" evidence="2">
    <location>
        <begin position="401"/>
        <end position="425"/>
    </location>
</feature>
<dbReference type="SMART" id="SM00355">
    <property type="entry name" value="ZnF_C2H2"/>
    <property type="match status" value="3"/>
</dbReference>
<dbReference type="AlphaFoldDB" id="A0A014PMG4"/>
<dbReference type="eggNOG" id="ENOG502S2T0">
    <property type="taxonomic scope" value="Eukaryota"/>
</dbReference>
<accession>A0A014PMG4</accession>
<comment type="caution">
    <text evidence="3">The sequence shown here is derived from an EMBL/GenBank/DDBJ whole genome shotgun (WGS) entry which is preliminary data.</text>
</comment>
<feature type="domain" description="C2H2-type" evidence="2">
    <location>
        <begin position="449"/>
        <end position="471"/>
    </location>
</feature>
<evidence type="ECO:0000259" key="2">
    <source>
        <dbReference type="SMART" id="SM00355"/>
    </source>
</evidence>
<evidence type="ECO:0000256" key="1">
    <source>
        <dbReference type="SAM" id="MobiDB-lite"/>
    </source>
</evidence>
<organism evidence="3 4">
    <name type="scientific">Metarhizium robertsii</name>
    <dbReference type="NCBI Taxonomy" id="568076"/>
    <lineage>
        <taxon>Eukaryota</taxon>
        <taxon>Fungi</taxon>
        <taxon>Dikarya</taxon>
        <taxon>Ascomycota</taxon>
        <taxon>Pezizomycotina</taxon>
        <taxon>Sordariomycetes</taxon>
        <taxon>Hypocreomycetidae</taxon>
        <taxon>Hypocreales</taxon>
        <taxon>Clavicipitaceae</taxon>
        <taxon>Metarhizium</taxon>
    </lineage>
</organism>